<evidence type="ECO:0000256" key="5">
    <source>
        <dbReference type="ARBA" id="ARBA00023242"/>
    </source>
</evidence>
<comment type="function">
    <text evidence="6">Component of the Mediator complex, a coactivator involved in the regulated transcription of nearly all RNA polymerase II-dependent genes. Mediator functions as a bridge to convey information from gene-specific regulatory proteins to the basal RNA polymerase II transcription machinery. Mediator is recruited to promoters by direct interactions with regulatory proteins and serves as a scaffold for the assembly of a functional preinitiation complex with RNA polymerase II and the general transcription factors.</text>
</comment>
<name>A0ABR0KPV9_9EURO</name>
<evidence type="ECO:0000313" key="10">
    <source>
        <dbReference type="Proteomes" id="UP001345013"/>
    </source>
</evidence>
<evidence type="ECO:0000313" key="9">
    <source>
        <dbReference type="EMBL" id="KAK5102566.1"/>
    </source>
</evidence>
<keyword evidence="10" id="KW-1185">Reference proteome</keyword>
<dbReference type="Proteomes" id="UP001345013">
    <property type="component" value="Unassembled WGS sequence"/>
</dbReference>
<evidence type="ECO:0000256" key="8">
    <source>
        <dbReference type="SAM" id="MobiDB-lite"/>
    </source>
</evidence>
<evidence type="ECO:0000256" key="1">
    <source>
        <dbReference type="ARBA" id="ARBA00004123"/>
    </source>
</evidence>
<evidence type="ECO:0000256" key="2">
    <source>
        <dbReference type="ARBA" id="ARBA00005389"/>
    </source>
</evidence>
<feature type="compositionally biased region" description="Low complexity" evidence="8">
    <location>
        <begin position="180"/>
        <end position="200"/>
    </location>
</feature>
<comment type="subcellular location">
    <subcellularLocation>
        <location evidence="1 6">Nucleus</location>
    </subcellularLocation>
</comment>
<evidence type="ECO:0000256" key="7">
    <source>
        <dbReference type="SAM" id="Coils"/>
    </source>
</evidence>
<keyword evidence="4 6" id="KW-0804">Transcription</keyword>
<feature type="region of interest" description="Disordered" evidence="8">
    <location>
        <begin position="170"/>
        <end position="284"/>
    </location>
</feature>
<dbReference type="EMBL" id="JAVRRG010000001">
    <property type="protein sequence ID" value="KAK5102566.1"/>
    <property type="molecule type" value="Genomic_DNA"/>
</dbReference>
<comment type="caution">
    <text evidence="9">The sequence shown here is derived from an EMBL/GenBank/DDBJ whole genome shotgun (WGS) entry which is preliminary data.</text>
</comment>
<organism evidence="9 10">
    <name type="scientific">Lithohypha guttulata</name>
    <dbReference type="NCBI Taxonomy" id="1690604"/>
    <lineage>
        <taxon>Eukaryota</taxon>
        <taxon>Fungi</taxon>
        <taxon>Dikarya</taxon>
        <taxon>Ascomycota</taxon>
        <taxon>Pezizomycotina</taxon>
        <taxon>Eurotiomycetes</taxon>
        <taxon>Chaetothyriomycetidae</taxon>
        <taxon>Chaetothyriales</taxon>
        <taxon>Trichomeriaceae</taxon>
        <taxon>Lithohypha</taxon>
    </lineage>
</organism>
<evidence type="ECO:0000256" key="3">
    <source>
        <dbReference type="ARBA" id="ARBA00023015"/>
    </source>
</evidence>
<feature type="coiled-coil region" evidence="7">
    <location>
        <begin position="99"/>
        <end position="133"/>
    </location>
</feature>
<keyword evidence="7" id="KW-0175">Coiled coil</keyword>
<comment type="subunit">
    <text evidence="6">Component of the Mediator complex.</text>
</comment>
<comment type="similarity">
    <text evidence="2 6">Belongs to the Mediator complex subunit 10 family.</text>
</comment>
<feature type="region of interest" description="Disordered" evidence="8">
    <location>
        <begin position="1"/>
        <end position="33"/>
    </location>
</feature>
<evidence type="ECO:0000256" key="6">
    <source>
        <dbReference type="RuleBase" id="RU364146"/>
    </source>
</evidence>
<sequence>MPPKRGARGGRGARGAATAASRKPPTGQSSKARICGCHEVGNKFGADEKHNLSKHEPTGVSLASAFIIIKTPDSLQSQVQQRGLQLTTSKAVFNKEEARKLNEEAARRQTEKVQQLKEEQARQEKEEKFAKDARKKARCFLSFKYGKSVEDRKAVGEAWTAKQLIERARVPQTLEGAEQPTSVTDTTTATTASPPTNEPSSEQRITRQSINLRKAVSGVHPNHPSPDQPDFSPLTPGFAHGPAQPLTTNDSAIFVSQRQSLHLPPEEDSEDPEDMSNRPVYPESGGAAEAIKDVIQDLFALQQHVHQFKPEQQDGLNRQVEHVAKSLSTLDEIVKKPNNPLHNLKVAPEIIEYVDDARNPDIFSREFVELVQRGNSVMNGKQQAFRSFSQIYAKKLKDAFDGMDEEVDLIMDNAGMEEKDGKFVDKAQNGNAK</sequence>
<feature type="compositionally biased region" description="Polar residues" evidence="8">
    <location>
        <begin position="245"/>
        <end position="260"/>
    </location>
</feature>
<keyword evidence="5 6" id="KW-0539">Nucleus</keyword>
<dbReference type="Pfam" id="PF09748">
    <property type="entry name" value="Med10"/>
    <property type="match status" value="1"/>
</dbReference>
<keyword evidence="6" id="KW-0010">Activator</keyword>
<dbReference type="InterPro" id="IPR019145">
    <property type="entry name" value="Mediator_Med10"/>
</dbReference>
<keyword evidence="3 6" id="KW-0805">Transcription regulation</keyword>
<gene>
    <name evidence="9" type="primary">NUT2</name>
    <name evidence="6" type="synonym">MED10</name>
    <name evidence="9" type="ORF">LTR24_000125</name>
</gene>
<feature type="compositionally biased region" description="Polar residues" evidence="8">
    <location>
        <begin position="202"/>
        <end position="211"/>
    </location>
</feature>
<reference evidence="9 10" key="1">
    <citation type="submission" date="2023-08" db="EMBL/GenBank/DDBJ databases">
        <title>Black Yeasts Isolated from many extreme environments.</title>
        <authorList>
            <person name="Coleine C."/>
            <person name="Stajich J.E."/>
            <person name="Selbmann L."/>
        </authorList>
    </citation>
    <scope>NUCLEOTIDE SEQUENCE [LARGE SCALE GENOMIC DNA]</scope>
    <source>
        <strain evidence="9 10">CCFEE 5885</strain>
    </source>
</reference>
<proteinExistence type="inferred from homology"/>
<protein>
    <recommendedName>
        <fullName evidence="6">Mediator of RNA polymerase II transcription subunit 10</fullName>
    </recommendedName>
    <alternativeName>
        <fullName evidence="6">Mediator complex subunit 10</fullName>
    </alternativeName>
</protein>
<evidence type="ECO:0000256" key="4">
    <source>
        <dbReference type="ARBA" id="ARBA00023163"/>
    </source>
</evidence>
<accession>A0ABR0KPV9</accession>